<name>A0A1E3GTL8_9GAMM</name>
<organism evidence="1 2">
    <name type="scientific">Methylophaga muralis</name>
    <dbReference type="NCBI Taxonomy" id="291169"/>
    <lineage>
        <taxon>Bacteria</taxon>
        <taxon>Pseudomonadati</taxon>
        <taxon>Pseudomonadota</taxon>
        <taxon>Gammaproteobacteria</taxon>
        <taxon>Thiotrichales</taxon>
        <taxon>Piscirickettsiaceae</taxon>
        <taxon>Methylophaga</taxon>
    </lineage>
</organism>
<dbReference type="EMBL" id="MCRI01000006">
    <property type="protein sequence ID" value="ODN67393.1"/>
    <property type="molecule type" value="Genomic_DNA"/>
</dbReference>
<dbReference type="InterPro" id="IPR036249">
    <property type="entry name" value="Thioredoxin-like_sf"/>
</dbReference>
<gene>
    <name evidence="1" type="ORF">A9E74_00927</name>
</gene>
<reference evidence="1 2" key="1">
    <citation type="submission" date="2016-07" db="EMBL/GenBank/DDBJ databases">
        <title>Draft Genome Sequence of Methylophaga muralis Bur 1.</title>
        <authorList>
            <person name="Vasilenko O.V."/>
            <person name="Doronina N.V."/>
            <person name="Shmareva M.N."/>
            <person name="Tarlachkov S.V."/>
            <person name="Mustakhimov I."/>
            <person name="Trotsenko Y.A."/>
        </authorList>
    </citation>
    <scope>NUCLEOTIDE SEQUENCE [LARGE SCALE GENOMIC DNA]</scope>
    <source>
        <strain evidence="1 2">Bur 1</strain>
    </source>
</reference>
<comment type="caution">
    <text evidence="1">The sequence shown here is derived from an EMBL/GenBank/DDBJ whole genome shotgun (WGS) entry which is preliminary data.</text>
</comment>
<dbReference type="Gene3D" id="3.40.30.10">
    <property type="entry name" value="Glutaredoxin"/>
    <property type="match status" value="1"/>
</dbReference>
<dbReference type="PATRIC" id="fig|291169.3.peg.931"/>
<keyword evidence="2" id="KW-1185">Reference proteome</keyword>
<dbReference type="CDD" id="cd02980">
    <property type="entry name" value="TRX_Fd_family"/>
    <property type="match status" value="1"/>
</dbReference>
<dbReference type="SUPFAM" id="SSF52833">
    <property type="entry name" value="Thioredoxin-like"/>
    <property type="match status" value="1"/>
</dbReference>
<evidence type="ECO:0000313" key="2">
    <source>
        <dbReference type="Proteomes" id="UP000094379"/>
    </source>
</evidence>
<dbReference type="AlphaFoldDB" id="A0A1E3GTL8"/>
<evidence type="ECO:0000313" key="1">
    <source>
        <dbReference type="EMBL" id="ODN67393.1"/>
    </source>
</evidence>
<dbReference type="Proteomes" id="UP000094379">
    <property type="component" value="Unassembled WGS sequence"/>
</dbReference>
<protein>
    <submittedName>
        <fullName evidence="1">Ferredoxin, 2Fe-2S</fullName>
    </submittedName>
</protein>
<dbReference type="STRING" id="291169.A9E74_00927"/>
<sequence>MAEIYKYHMFICTHQRDDGTDYCEEHGAQSLRDYAKQRVKDLKLKKVRVNNSGCLNRCKLGPIMVIYPEGVWYQYQDKADIDEIIDTHLVNGKIVERLLK</sequence>
<dbReference type="RefSeq" id="WP_069295451.1">
    <property type="nucleotide sequence ID" value="NZ_MCRI01000006.1"/>
</dbReference>
<proteinExistence type="predicted"/>
<accession>A0A1E3GTL8</accession>